<proteinExistence type="predicted"/>
<name>A0A6J6NB57_9ZZZZ</name>
<feature type="domain" description="NAD-dependent epimerase/dehydratase" evidence="1">
    <location>
        <begin position="6"/>
        <end position="209"/>
    </location>
</feature>
<evidence type="ECO:0000313" key="2">
    <source>
        <dbReference type="EMBL" id="CAB4683399.1"/>
    </source>
</evidence>
<evidence type="ECO:0000259" key="1">
    <source>
        <dbReference type="Pfam" id="PF01370"/>
    </source>
</evidence>
<dbReference type="InterPro" id="IPR036291">
    <property type="entry name" value="NAD(P)-bd_dom_sf"/>
</dbReference>
<dbReference type="InterPro" id="IPR001509">
    <property type="entry name" value="Epimerase_deHydtase"/>
</dbReference>
<accession>A0A6J6NB57</accession>
<organism evidence="2">
    <name type="scientific">freshwater metagenome</name>
    <dbReference type="NCBI Taxonomy" id="449393"/>
    <lineage>
        <taxon>unclassified sequences</taxon>
        <taxon>metagenomes</taxon>
        <taxon>ecological metagenomes</taxon>
    </lineage>
</organism>
<gene>
    <name evidence="2" type="ORF">UFOPK2373_00395</name>
</gene>
<sequence>MSETHLVVGAGEVGSALAAQLADAGKQVILVTRSGRGPEHPLIKKVAADASSLEALLVAAPKAVAIYNCVNPPRYDKWATQWPPLAKAFTDYALATDAVLVTCSNLYGYGPTTETLTEDLPLNGTWINSKVRAQMWLDAKKLNDDGLIRATEVRGSDYVAPGMQSRFGDRVVPAVKAGKAVQLLGGTDHLHTFTAPADVATLMRTIALDKRAWGKAWHVPSNEPKTQREVVQDIAEELGIRDVKVGSVPNPILAMMGLFNPVIKELNNGSYMFNAPFILDDSAARKTFGLKPTPWDVVIKDLVKSYK</sequence>
<dbReference type="Gene3D" id="3.40.50.720">
    <property type="entry name" value="NAD(P)-binding Rossmann-like Domain"/>
    <property type="match status" value="1"/>
</dbReference>
<protein>
    <submittedName>
        <fullName evidence="2">Unannotated protein</fullName>
    </submittedName>
</protein>
<reference evidence="2" key="1">
    <citation type="submission" date="2020-05" db="EMBL/GenBank/DDBJ databases">
        <authorList>
            <person name="Chiriac C."/>
            <person name="Salcher M."/>
            <person name="Ghai R."/>
            <person name="Kavagutti S V."/>
        </authorList>
    </citation>
    <scope>NUCLEOTIDE SEQUENCE</scope>
</reference>
<dbReference type="EMBL" id="CAEZXL010000047">
    <property type="protein sequence ID" value="CAB4683399.1"/>
    <property type="molecule type" value="Genomic_DNA"/>
</dbReference>
<dbReference type="SUPFAM" id="SSF51735">
    <property type="entry name" value="NAD(P)-binding Rossmann-fold domains"/>
    <property type="match status" value="1"/>
</dbReference>
<dbReference type="AlphaFoldDB" id="A0A6J6NB57"/>
<dbReference type="Pfam" id="PF01370">
    <property type="entry name" value="Epimerase"/>
    <property type="match status" value="1"/>
</dbReference>